<dbReference type="Proteomes" id="UP000032214">
    <property type="component" value="Unassembled WGS sequence"/>
</dbReference>
<comment type="caution">
    <text evidence="1">The sequence shown here is derived from an EMBL/GenBank/DDBJ whole genome shotgun (WGS) entry which is preliminary data.</text>
</comment>
<keyword evidence="2" id="KW-1185">Reference proteome</keyword>
<evidence type="ECO:0000313" key="1">
    <source>
        <dbReference type="EMBL" id="KIX85415.1"/>
    </source>
</evidence>
<organism evidence="1 2">
    <name type="scientific">candidate division TM6 bacterium JCVI TM6SC1</name>
    <dbReference type="NCBI Taxonomy" id="1306947"/>
    <lineage>
        <taxon>Bacteria</taxon>
        <taxon>Candidatus Babelota</taxon>
        <taxon>Vermiphilus</taxon>
    </lineage>
</organism>
<name>A0A0D2I2J0_9BACT</name>
<protein>
    <submittedName>
        <fullName evidence="1">Uncharacterized protein</fullName>
    </submittedName>
</protein>
<dbReference type="EMBL" id="ARQD01000001">
    <property type="protein sequence ID" value="KIX85415.1"/>
    <property type="molecule type" value="Genomic_DNA"/>
</dbReference>
<dbReference type="AlphaFoldDB" id="A0A0D2I2J0"/>
<gene>
    <name evidence="1" type="ORF">J120_00310</name>
</gene>
<evidence type="ECO:0000313" key="2">
    <source>
        <dbReference type="Proteomes" id="UP000032214"/>
    </source>
</evidence>
<sequence>MNRTFLILCFFMYTFPISAYFYYGQRSIAPNNSYTYLFAENHIVHDKYDKHHIAVLEKKYLPVSPAFLVEDIFNYPGSSPLLKNYFKVFSEHQQPVILNKIAQLDSHVINMECRHAKVAFANQAQFGLPDGMKEKLKTLWLANVDALIESMENFNDGPILTKYYRKCLGRIKQAHNYIKKISFEDWSELVEKLEKKGFGLLKKCLGSADDMSVTAQEALLIYDAALFDIQVLHYIYINQLNCLKPQPIIVCAGGSHIARIAHVLCQLDYTNTVKSTPHATILDGDIITTCANLSGISILPDYQSKMRFA</sequence>
<reference evidence="1 2" key="1">
    <citation type="journal article" date="2013" name="Proc. Natl. Acad. Sci. U.S.A.">
        <title>Candidate phylum TM6 genome recovered from a hospital sink biofilm provides genomic insights into this uncultivated phylum.</title>
        <authorList>
            <person name="McLean J.S."/>
            <person name="Lombardo M.J."/>
            <person name="Badger J.H."/>
            <person name="Edlund A."/>
            <person name="Novotny M."/>
            <person name="Yee-Greenbaum J."/>
            <person name="Vyahhi N."/>
            <person name="Hall A.P."/>
            <person name="Yang Y."/>
            <person name="Dupont C.L."/>
            <person name="Ziegler M.G."/>
            <person name="Chitsaz H."/>
            <person name="Allen A.E."/>
            <person name="Yooseph S."/>
            <person name="Tesler G."/>
            <person name="Pevzner P.A."/>
            <person name="Friedman R.M."/>
            <person name="Nealson K.H."/>
            <person name="Venter J.C."/>
            <person name="Lasken R.S."/>
        </authorList>
    </citation>
    <scope>NUCLEOTIDE SEQUENCE [LARGE SCALE GENOMIC DNA]</scope>
    <source>
        <strain evidence="1 2">TM6SC1</strain>
    </source>
</reference>
<accession>A0A0D2I2J0</accession>
<proteinExistence type="predicted"/>